<dbReference type="GO" id="GO:0009986">
    <property type="term" value="C:cell surface"/>
    <property type="evidence" value="ECO:0007669"/>
    <property type="project" value="TreeGrafter"/>
</dbReference>
<comment type="subcellular location">
    <subcellularLocation>
        <location evidence="2">Membrane</location>
        <topology evidence="2">Single-pass membrane protein</topology>
    </subcellularLocation>
</comment>
<dbReference type="STRING" id="109280.ENSHCOP00000024113"/>
<keyword evidence="11" id="KW-1185">Reference proteome</keyword>
<keyword evidence="6 8" id="KW-0472">Membrane</keyword>
<evidence type="ECO:0000256" key="1">
    <source>
        <dbReference type="ARBA" id="ARBA00001182"/>
    </source>
</evidence>
<dbReference type="GO" id="GO:0003756">
    <property type="term" value="F:protein disulfide isomerase activity"/>
    <property type="evidence" value="ECO:0007669"/>
    <property type="project" value="UniProtKB-EC"/>
</dbReference>
<reference evidence="10" key="2">
    <citation type="submission" date="2025-09" db="UniProtKB">
        <authorList>
            <consortium name="Ensembl"/>
        </authorList>
    </citation>
    <scope>IDENTIFICATION</scope>
</reference>
<organism evidence="10 11">
    <name type="scientific">Hippocampus comes</name>
    <name type="common">Tiger tail seahorse</name>
    <dbReference type="NCBI Taxonomy" id="109280"/>
    <lineage>
        <taxon>Eukaryota</taxon>
        <taxon>Metazoa</taxon>
        <taxon>Chordata</taxon>
        <taxon>Craniata</taxon>
        <taxon>Vertebrata</taxon>
        <taxon>Euteleostomi</taxon>
        <taxon>Actinopterygii</taxon>
        <taxon>Neopterygii</taxon>
        <taxon>Teleostei</taxon>
        <taxon>Neoteleostei</taxon>
        <taxon>Acanthomorphata</taxon>
        <taxon>Syngnathiaria</taxon>
        <taxon>Syngnathiformes</taxon>
        <taxon>Syngnathoidei</taxon>
        <taxon>Syngnathidae</taxon>
        <taxon>Hippocampus</taxon>
    </lineage>
</organism>
<evidence type="ECO:0000256" key="5">
    <source>
        <dbReference type="ARBA" id="ARBA00022989"/>
    </source>
</evidence>
<dbReference type="InterPro" id="IPR036249">
    <property type="entry name" value="Thioredoxin-like_sf"/>
</dbReference>
<dbReference type="PANTHER" id="PTHR46426:SF1">
    <property type="entry name" value="PROTEIN DISULFIDE-ISOMERASE TMX3"/>
    <property type="match status" value="1"/>
</dbReference>
<dbReference type="PANTHER" id="PTHR46426">
    <property type="entry name" value="PROTEIN DISULFIDE-ISOMERASE TMX3"/>
    <property type="match status" value="1"/>
</dbReference>
<dbReference type="GeneTree" id="ENSGT00930000151022"/>
<evidence type="ECO:0000256" key="3">
    <source>
        <dbReference type="ARBA" id="ARBA00012723"/>
    </source>
</evidence>
<dbReference type="Ensembl" id="ENSHCOT00000017059.1">
    <property type="protein sequence ID" value="ENSHCOP00000024113.1"/>
    <property type="gene ID" value="ENSHCOG00000013222.1"/>
</dbReference>
<evidence type="ECO:0000256" key="8">
    <source>
        <dbReference type="SAM" id="Phobius"/>
    </source>
</evidence>
<feature type="transmembrane region" description="Helical" evidence="8">
    <location>
        <begin position="359"/>
        <end position="382"/>
    </location>
</feature>
<feature type="region of interest" description="Disordered" evidence="7">
    <location>
        <begin position="389"/>
        <end position="415"/>
    </location>
</feature>
<dbReference type="GO" id="GO:0005783">
    <property type="term" value="C:endoplasmic reticulum"/>
    <property type="evidence" value="ECO:0007669"/>
    <property type="project" value="TreeGrafter"/>
</dbReference>
<protein>
    <recommendedName>
        <fullName evidence="3">protein disulfide-isomerase</fullName>
        <ecNumber evidence="3">5.3.4.1</ecNumber>
    </recommendedName>
</protein>
<dbReference type="GO" id="GO:0016020">
    <property type="term" value="C:membrane"/>
    <property type="evidence" value="ECO:0007669"/>
    <property type="project" value="UniProtKB-SubCell"/>
</dbReference>
<dbReference type="Gene3D" id="3.40.30.10">
    <property type="entry name" value="Glutaredoxin"/>
    <property type="match status" value="1"/>
</dbReference>
<evidence type="ECO:0000313" key="11">
    <source>
        <dbReference type="Proteomes" id="UP000264820"/>
    </source>
</evidence>
<dbReference type="Proteomes" id="UP000264820">
    <property type="component" value="Unplaced"/>
</dbReference>
<comment type="catalytic activity">
    <reaction evidence="1">
        <text>Catalyzes the rearrangement of -S-S- bonds in proteins.</text>
        <dbReference type="EC" id="5.3.4.1"/>
    </reaction>
</comment>
<sequence length="415" mass="46959">MCVPADDVTWHYCAQFYAPWCRICKEMDPTWHRIGSELKSVGSPVNVGKCDAIANAEFKVRTYPAIFMWKNDMKYLYLGPRTADAIVEFANRVSGPLIRPLTSLELFQHTLSRHDVMFVYIGASSLLKSEYSSVAQEMIVSTFFFSASRDVVPKAVSLPALPAVVVFKDGAYFSYNGQSRSRFHRERHRDRIFFLYYSPRLGRHGILSVGVGLDGSENDNALFCAGKLILLALLDDANVSQQNLKYDLRSVRCGFAFHSHRNIHFGFMEGNEYINGLIMGELQLPTIVMLNLSTDSYFLPPAPLETERHLLDFVDQVLDGRIQAHGGNGVIQRVRRFIYDTKGMLLSVFVSIQPLLSEAPLLGCFLLGFPLGLLVFLCFVCWKAKSDYGTQDDDDDDDDNRPIFSRRQIPDKKSD</sequence>
<keyword evidence="4 8" id="KW-0812">Transmembrane</keyword>
<dbReference type="AlphaFoldDB" id="A0A3Q2ZD32"/>
<name>A0A3Q2ZD32_HIPCM</name>
<evidence type="ECO:0000256" key="6">
    <source>
        <dbReference type="ARBA" id="ARBA00023136"/>
    </source>
</evidence>
<dbReference type="SUPFAM" id="SSF52833">
    <property type="entry name" value="Thioredoxin-like"/>
    <property type="match status" value="1"/>
</dbReference>
<evidence type="ECO:0000256" key="4">
    <source>
        <dbReference type="ARBA" id="ARBA00022692"/>
    </source>
</evidence>
<feature type="domain" description="Thioredoxin" evidence="9">
    <location>
        <begin position="15"/>
        <end position="91"/>
    </location>
</feature>
<feature type="compositionally biased region" description="Acidic residues" evidence="7">
    <location>
        <begin position="390"/>
        <end position="399"/>
    </location>
</feature>
<evidence type="ECO:0000256" key="2">
    <source>
        <dbReference type="ARBA" id="ARBA00004167"/>
    </source>
</evidence>
<evidence type="ECO:0000313" key="10">
    <source>
        <dbReference type="Ensembl" id="ENSHCOP00000024113.1"/>
    </source>
</evidence>
<reference evidence="10" key="1">
    <citation type="submission" date="2025-08" db="UniProtKB">
        <authorList>
            <consortium name="Ensembl"/>
        </authorList>
    </citation>
    <scope>IDENTIFICATION</scope>
</reference>
<proteinExistence type="predicted"/>
<dbReference type="InterPro" id="IPR052250">
    <property type="entry name" value="PDI_TMX3"/>
</dbReference>
<evidence type="ECO:0000256" key="7">
    <source>
        <dbReference type="SAM" id="MobiDB-lite"/>
    </source>
</evidence>
<dbReference type="EC" id="5.3.4.1" evidence="3"/>
<evidence type="ECO:0000259" key="9">
    <source>
        <dbReference type="Pfam" id="PF00085"/>
    </source>
</evidence>
<dbReference type="Pfam" id="PF00085">
    <property type="entry name" value="Thioredoxin"/>
    <property type="match status" value="1"/>
</dbReference>
<dbReference type="InterPro" id="IPR013766">
    <property type="entry name" value="Thioredoxin_domain"/>
</dbReference>
<keyword evidence="5 8" id="KW-1133">Transmembrane helix</keyword>
<accession>A0A3Q2ZD32</accession>